<feature type="domain" description="Major facilitator superfamily (MFS) profile" evidence="7">
    <location>
        <begin position="1"/>
        <end position="377"/>
    </location>
</feature>
<gene>
    <name evidence="8" type="ORF">D9V30_10705</name>
</gene>
<dbReference type="AlphaFoldDB" id="A0A3L6ZKD9"/>
<feature type="transmembrane region" description="Helical" evidence="6">
    <location>
        <begin position="350"/>
        <end position="372"/>
    </location>
</feature>
<dbReference type="Gene3D" id="1.20.1250.20">
    <property type="entry name" value="MFS general substrate transporter like domains"/>
    <property type="match status" value="2"/>
</dbReference>
<feature type="transmembrane region" description="Helical" evidence="6">
    <location>
        <begin position="152"/>
        <end position="176"/>
    </location>
</feature>
<evidence type="ECO:0000313" key="8">
    <source>
        <dbReference type="EMBL" id="RLP68464.1"/>
    </source>
</evidence>
<organism evidence="8 9">
    <name type="scientific">Mycetocola reblochoni</name>
    <dbReference type="NCBI Taxonomy" id="331618"/>
    <lineage>
        <taxon>Bacteria</taxon>
        <taxon>Bacillati</taxon>
        <taxon>Actinomycetota</taxon>
        <taxon>Actinomycetes</taxon>
        <taxon>Micrococcales</taxon>
        <taxon>Microbacteriaceae</taxon>
        <taxon>Mycetocola</taxon>
    </lineage>
</organism>
<feature type="transmembrane region" description="Helical" evidence="6">
    <location>
        <begin position="197"/>
        <end position="219"/>
    </location>
</feature>
<name>A0A3L6ZKD9_9MICO</name>
<sequence>MLALAIGGFGIGVTEFVVMGIMPQIAEGIGGTEADVGHGISAYALGVVVGAPVITALAAKVGRKRLLLAIIVLFIVGNGLTIFATEVPTFLASRFLSGLPHGVYFGVASVTAASMADPDRRGRTIAKIFLGLTIANLAGVPAATWLGQAFGWQTAFMIVVLIGVINLLAVLIWVPAGPVRSDASITRELTALKSGQLWLGLMIGAIGFAGIFAVYSYITPIVTGVSGVPEALVPLIMALFGLGMTVGTMFGGRLADWSVDRSIIIALIAMAVVLGLFGAFVHITWVAYVGAFVLGVCSQLLGPPVQIRLMDSAPQAPSLAASMHHAAFNMANAMGAAAGGFFIARQMLVAPAWAGVGFALAGLLVAVLTMLVPRKRIFRRRYQVDTTTGSIAIVPMD</sequence>
<dbReference type="PANTHER" id="PTHR43124:SF3">
    <property type="entry name" value="CHLORAMPHENICOL EFFLUX PUMP RV0191"/>
    <property type="match status" value="1"/>
</dbReference>
<evidence type="ECO:0000256" key="2">
    <source>
        <dbReference type="ARBA" id="ARBA00022475"/>
    </source>
</evidence>
<feature type="transmembrane region" description="Helical" evidence="6">
    <location>
        <begin position="66"/>
        <end position="84"/>
    </location>
</feature>
<feature type="transmembrane region" description="Helical" evidence="6">
    <location>
        <begin position="38"/>
        <end position="59"/>
    </location>
</feature>
<dbReference type="SUPFAM" id="SSF103473">
    <property type="entry name" value="MFS general substrate transporter"/>
    <property type="match status" value="1"/>
</dbReference>
<dbReference type="EMBL" id="RCUW01000009">
    <property type="protein sequence ID" value="RLP68464.1"/>
    <property type="molecule type" value="Genomic_DNA"/>
</dbReference>
<keyword evidence="2" id="KW-1003">Cell membrane</keyword>
<dbReference type="PROSITE" id="PS50850">
    <property type="entry name" value="MFS"/>
    <property type="match status" value="1"/>
</dbReference>
<reference evidence="8 9" key="1">
    <citation type="submission" date="2018-10" db="EMBL/GenBank/DDBJ databases">
        <authorList>
            <person name="Li J."/>
        </authorList>
    </citation>
    <scope>NUCLEOTIDE SEQUENCE [LARGE SCALE GENOMIC DNA]</scope>
    <source>
        <strain evidence="8 9">JCM 30549</strain>
    </source>
</reference>
<dbReference type="GO" id="GO:0022857">
    <property type="term" value="F:transmembrane transporter activity"/>
    <property type="evidence" value="ECO:0007669"/>
    <property type="project" value="InterPro"/>
</dbReference>
<protein>
    <submittedName>
        <fullName evidence="8">MFS transporter</fullName>
    </submittedName>
</protein>
<proteinExistence type="predicted"/>
<feature type="transmembrane region" description="Helical" evidence="6">
    <location>
        <begin position="96"/>
        <end position="116"/>
    </location>
</feature>
<dbReference type="Pfam" id="PF07690">
    <property type="entry name" value="MFS_1"/>
    <property type="match status" value="1"/>
</dbReference>
<evidence type="ECO:0000313" key="9">
    <source>
        <dbReference type="Proteomes" id="UP000275395"/>
    </source>
</evidence>
<comment type="subcellular location">
    <subcellularLocation>
        <location evidence="1">Cell membrane</location>
        <topology evidence="1">Multi-pass membrane protein</topology>
    </subcellularLocation>
</comment>
<dbReference type="CDD" id="cd17324">
    <property type="entry name" value="MFS_NepI_like"/>
    <property type="match status" value="1"/>
</dbReference>
<evidence type="ECO:0000256" key="4">
    <source>
        <dbReference type="ARBA" id="ARBA00022989"/>
    </source>
</evidence>
<dbReference type="PANTHER" id="PTHR43124">
    <property type="entry name" value="PURINE EFFLUX PUMP PBUE"/>
    <property type="match status" value="1"/>
</dbReference>
<evidence type="ECO:0000259" key="7">
    <source>
        <dbReference type="PROSITE" id="PS50850"/>
    </source>
</evidence>
<evidence type="ECO:0000256" key="1">
    <source>
        <dbReference type="ARBA" id="ARBA00004651"/>
    </source>
</evidence>
<evidence type="ECO:0000256" key="6">
    <source>
        <dbReference type="SAM" id="Phobius"/>
    </source>
</evidence>
<feature type="transmembrane region" description="Helical" evidence="6">
    <location>
        <begin position="263"/>
        <end position="281"/>
    </location>
</feature>
<dbReference type="InterPro" id="IPR020846">
    <property type="entry name" value="MFS_dom"/>
</dbReference>
<dbReference type="GO" id="GO:0005886">
    <property type="term" value="C:plasma membrane"/>
    <property type="evidence" value="ECO:0007669"/>
    <property type="project" value="UniProtKB-SubCell"/>
</dbReference>
<feature type="transmembrane region" description="Helical" evidence="6">
    <location>
        <begin position="231"/>
        <end position="251"/>
    </location>
</feature>
<dbReference type="InterPro" id="IPR036259">
    <property type="entry name" value="MFS_trans_sf"/>
</dbReference>
<evidence type="ECO:0000256" key="3">
    <source>
        <dbReference type="ARBA" id="ARBA00022692"/>
    </source>
</evidence>
<accession>A0A3L6ZKD9</accession>
<keyword evidence="4 6" id="KW-1133">Transmembrane helix</keyword>
<dbReference type="InterPro" id="IPR050189">
    <property type="entry name" value="MFS_Efflux_Transporters"/>
</dbReference>
<dbReference type="Proteomes" id="UP000275395">
    <property type="component" value="Unassembled WGS sequence"/>
</dbReference>
<keyword evidence="3 6" id="KW-0812">Transmembrane</keyword>
<feature type="transmembrane region" description="Helical" evidence="6">
    <location>
        <begin position="128"/>
        <end position="146"/>
    </location>
</feature>
<comment type="caution">
    <text evidence="8">The sequence shown here is derived from an EMBL/GenBank/DDBJ whole genome shotgun (WGS) entry which is preliminary data.</text>
</comment>
<dbReference type="InterPro" id="IPR011701">
    <property type="entry name" value="MFS"/>
</dbReference>
<keyword evidence="5 6" id="KW-0472">Membrane</keyword>
<evidence type="ECO:0000256" key="5">
    <source>
        <dbReference type="ARBA" id="ARBA00023136"/>
    </source>
</evidence>